<evidence type="ECO:0000313" key="1">
    <source>
        <dbReference type="EMBL" id="UTC28785.1"/>
    </source>
</evidence>
<organism evidence="1 2">
    <name type="scientific">Brevundimonas phage vB_BpoS-Marchewka</name>
    <dbReference type="NCBI Taxonomy" id="2948604"/>
    <lineage>
        <taxon>Viruses</taxon>
        <taxon>Duplodnaviria</taxon>
        <taxon>Heunggongvirae</taxon>
        <taxon>Uroviricota</taxon>
        <taxon>Caudoviricetes</taxon>
        <taxon>Jeanschmidtviridae</taxon>
        <taxon>Marchewkavirus</taxon>
        <taxon>Marchewkavirus marchewka</taxon>
    </lineage>
</organism>
<dbReference type="Proteomes" id="UP001056634">
    <property type="component" value="Segment"/>
</dbReference>
<reference evidence="1" key="1">
    <citation type="submission" date="2022-04" db="EMBL/GenBank/DDBJ databases">
        <authorList>
            <person name="Friedrich I."/>
            <person name="Schneider D."/>
            <person name="Poehlein A."/>
            <person name="Hertel R."/>
            <person name="Daniel R."/>
        </authorList>
    </citation>
    <scope>NUCLEOTIDE SEQUENCE</scope>
</reference>
<dbReference type="PROSITE" id="PS51257">
    <property type="entry name" value="PROKAR_LIPOPROTEIN"/>
    <property type="match status" value="1"/>
</dbReference>
<evidence type="ECO:0008006" key="3">
    <source>
        <dbReference type="Google" id="ProtNLM"/>
    </source>
</evidence>
<accession>A0A9E7N4A1</accession>
<sequence length="105" mass="10845">MPRIKLILLAAALGSAPFALAACQPADQAPAPAAMAVAAPTASGPSQAAIQTEDKPAGDPLWTYTPLMQVRQCEIGAFTYGGQSYLISSSEHYSRAACAIELAPR</sequence>
<dbReference type="EMBL" id="ON529851">
    <property type="protein sequence ID" value="UTC28785.1"/>
    <property type="molecule type" value="Genomic_DNA"/>
</dbReference>
<protein>
    <recommendedName>
        <fullName evidence="3">Lipoprotein</fullName>
    </recommendedName>
</protein>
<gene>
    <name evidence="1" type="ORF">MARCHEWKA_02730</name>
</gene>
<evidence type="ECO:0000313" key="2">
    <source>
        <dbReference type="Proteomes" id="UP001056634"/>
    </source>
</evidence>
<proteinExistence type="predicted"/>
<keyword evidence="2" id="KW-1185">Reference proteome</keyword>
<name>A0A9E7N4A1_9CAUD</name>